<name>A0A166MV91_EXIGL</name>
<accession>A0A166MV91</accession>
<dbReference type="Proteomes" id="UP000077266">
    <property type="component" value="Unassembled WGS sequence"/>
</dbReference>
<dbReference type="InParanoid" id="A0A166MV91"/>
<evidence type="ECO:0000313" key="2">
    <source>
        <dbReference type="Proteomes" id="UP000077266"/>
    </source>
</evidence>
<evidence type="ECO:0000313" key="1">
    <source>
        <dbReference type="EMBL" id="KZV78441.1"/>
    </source>
</evidence>
<proteinExistence type="predicted"/>
<organism evidence="1 2">
    <name type="scientific">Exidia glandulosa HHB12029</name>
    <dbReference type="NCBI Taxonomy" id="1314781"/>
    <lineage>
        <taxon>Eukaryota</taxon>
        <taxon>Fungi</taxon>
        <taxon>Dikarya</taxon>
        <taxon>Basidiomycota</taxon>
        <taxon>Agaricomycotina</taxon>
        <taxon>Agaricomycetes</taxon>
        <taxon>Auriculariales</taxon>
        <taxon>Exidiaceae</taxon>
        <taxon>Exidia</taxon>
    </lineage>
</organism>
<dbReference type="EMBL" id="KV426898">
    <property type="protein sequence ID" value="KZV78441.1"/>
    <property type="molecule type" value="Genomic_DNA"/>
</dbReference>
<protein>
    <submittedName>
        <fullName evidence="1">Uncharacterized protein</fullName>
    </submittedName>
</protein>
<dbReference type="AlphaFoldDB" id="A0A166MV91"/>
<sequence length="123" mass="13593">MTATDRAEASTDGNYFHVVIECTRLCIVTNISLCWEALMSHPAPSLSLHNDCRPSSCRVEIQLLALMDISATTTSFRYCHRHNNLNVAEPVRRETLTLREVTGPSDAVAPNSCVGALTSHRHD</sequence>
<gene>
    <name evidence="1" type="ORF">EXIGLDRAFT_32577</name>
</gene>
<reference evidence="1 2" key="1">
    <citation type="journal article" date="2016" name="Mol. Biol. Evol.">
        <title>Comparative Genomics of Early-Diverging Mushroom-Forming Fungi Provides Insights into the Origins of Lignocellulose Decay Capabilities.</title>
        <authorList>
            <person name="Nagy L.G."/>
            <person name="Riley R."/>
            <person name="Tritt A."/>
            <person name="Adam C."/>
            <person name="Daum C."/>
            <person name="Floudas D."/>
            <person name="Sun H."/>
            <person name="Yadav J.S."/>
            <person name="Pangilinan J."/>
            <person name="Larsson K.H."/>
            <person name="Matsuura K."/>
            <person name="Barry K."/>
            <person name="Labutti K."/>
            <person name="Kuo R."/>
            <person name="Ohm R.A."/>
            <person name="Bhattacharya S.S."/>
            <person name="Shirouzu T."/>
            <person name="Yoshinaga Y."/>
            <person name="Martin F.M."/>
            <person name="Grigoriev I.V."/>
            <person name="Hibbett D.S."/>
        </authorList>
    </citation>
    <scope>NUCLEOTIDE SEQUENCE [LARGE SCALE GENOMIC DNA]</scope>
    <source>
        <strain evidence="1 2">HHB12029</strain>
    </source>
</reference>
<keyword evidence="2" id="KW-1185">Reference proteome</keyword>